<reference evidence="2 3" key="1">
    <citation type="submission" date="2020-08" db="EMBL/GenBank/DDBJ databases">
        <title>Genomic Encyclopedia of Type Strains, Phase IV (KMG-IV): sequencing the most valuable type-strain genomes for metagenomic binning, comparative biology and taxonomic classification.</title>
        <authorList>
            <person name="Goeker M."/>
        </authorList>
    </citation>
    <scope>NUCLEOTIDE SEQUENCE [LARGE SCALE GENOMIC DNA]</scope>
    <source>
        <strain evidence="2 3">DSM 29348</strain>
    </source>
</reference>
<sequence>MTMQWMLLPLRRYARFNGRARPKEYWMFVLFMLLCLIALSIIESALGLAPARRWAQAGQYWTSAGYETRGGPLVKLFLLGVFIPWLAVAVRRLHDSGRSGWWLLASIIPIIGQALVIVFLIMGGTRGPNRFGQDPVEVGEGGQTRL</sequence>
<dbReference type="EMBL" id="JACIEB010000006">
    <property type="protein sequence ID" value="MBB3983005.1"/>
    <property type="molecule type" value="Genomic_DNA"/>
</dbReference>
<dbReference type="Pfam" id="PF05656">
    <property type="entry name" value="DUF805"/>
    <property type="match status" value="1"/>
</dbReference>
<evidence type="ECO:0000313" key="2">
    <source>
        <dbReference type="EMBL" id="MBB3983005.1"/>
    </source>
</evidence>
<gene>
    <name evidence="2" type="ORF">GGR44_002685</name>
</gene>
<keyword evidence="3" id="KW-1185">Reference proteome</keyword>
<dbReference type="RefSeq" id="WP_343052340.1">
    <property type="nucleotide sequence ID" value="NZ_JACIEB010000006.1"/>
</dbReference>
<proteinExistence type="predicted"/>
<evidence type="ECO:0000313" key="3">
    <source>
        <dbReference type="Proteomes" id="UP000552757"/>
    </source>
</evidence>
<feature type="transmembrane region" description="Helical" evidence="1">
    <location>
        <begin position="73"/>
        <end position="90"/>
    </location>
</feature>
<comment type="caution">
    <text evidence="2">The sequence shown here is derived from an EMBL/GenBank/DDBJ whole genome shotgun (WGS) entry which is preliminary data.</text>
</comment>
<feature type="transmembrane region" description="Helical" evidence="1">
    <location>
        <begin position="102"/>
        <end position="122"/>
    </location>
</feature>
<evidence type="ECO:0000256" key="1">
    <source>
        <dbReference type="SAM" id="Phobius"/>
    </source>
</evidence>
<dbReference type="Proteomes" id="UP000552757">
    <property type="component" value="Unassembled WGS sequence"/>
</dbReference>
<keyword evidence="1" id="KW-0812">Transmembrane</keyword>
<dbReference type="PANTHER" id="PTHR34980">
    <property type="entry name" value="INNER MEMBRANE PROTEIN-RELATED-RELATED"/>
    <property type="match status" value="1"/>
</dbReference>
<accession>A0A7W6DGR8</accession>
<name>A0A7W6DGR8_9SPHN</name>
<organism evidence="2 3">
    <name type="scientific">Sphingobium fontiphilum</name>
    <dbReference type="NCBI Taxonomy" id="944425"/>
    <lineage>
        <taxon>Bacteria</taxon>
        <taxon>Pseudomonadati</taxon>
        <taxon>Pseudomonadota</taxon>
        <taxon>Alphaproteobacteria</taxon>
        <taxon>Sphingomonadales</taxon>
        <taxon>Sphingomonadaceae</taxon>
        <taxon>Sphingobium</taxon>
    </lineage>
</organism>
<protein>
    <submittedName>
        <fullName evidence="2">Uncharacterized membrane protein YhaH (DUF805 family)</fullName>
    </submittedName>
</protein>
<dbReference type="GO" id="GO:0005886">
    <property type="term" value="C:plasma membrane"/>
    <property type="evidence" value="ECO:0007669"/>
    <property type="project" value="TreeGrafter"/>
</dbReference>
<dbReference type="PANTHER" id="PTHR34980:SF2">
    <property type="entry name" value="INNER MEMBRANE PROTEIN YHAH-RELATED"/>
    <property type="match status" value="1"/>
</dbReference>
<keyword evidence="1" id="KW-0472">Membrane</keyword>
<dbReference type="AlphaFoldDB" id="A0A7W6DGR8"/>
<keyword evidence="1" id="KW-1133">Transmembrane helix</keyword>
<dbReference type="InterPro" id="IPR008523">
    <property type="entry name" value="DUF805"/>
</dbReference>